<evidence type="ECO:0000313" key="3">
    <source>
        <dbReference type="EMBL" id="TKC89446.1"/>
    </source>
</evidence>
<organism evidence="3 4">
    <name type="scientific">Trinickia terrae</name>
    <dbReference type="NCBI Taxonomy" id="2571161"/>
    <lineage>
        <taxon>Bacteria</taxon>
        <taxon>Pseudomonadati</taxon>
        <taxon>Pseudomonadota</taxon>
        <taxon>Betaproteobacteria</taxon>
        <taxon>Burkholderiales</taxon>
        <taxon>Burkholderiaceae</taxon>
        <taxon>Trinickia</taxon>
    </lineage>
</organism>
<dbReference type="AlphaFoldDB" id="A0A4U1I7P9"/>
<name>A0A4U1I7P9_9BURK</name>
<gene>
    <name evidence="3" type="ORF">FAZ69_10945</name>
</gene>
<dbReference type="RefSeq" id="WP_136894214.1">
    <property type="nucleotide sequence ID" value="NZ_SWJE01000005.1"/>
</dbReference>
<evidence type="ECO:0000256" key="1">
    <source>
        <dbReference type="SAM" id="MobiDB-lite"/>
    </source>
</evidence>
<feature type="region of interest" description="Disordered" evidence="1">
    <location>
        <begin position="15"/>
        <end position="39"/>
    </location>
</feature>
<sequence length="548" mass="53900">MDVVTNVHNTASTFKPYDPGQAIGNTQPTLPDPPPPPSKGGGCGGFLIQIIAIVVVVVVTVYTAGTMTAPAGASFGTIMSAGATALGGGMGMAGMGAAAVGGAVGAAAGQGVLIAGGQQSGFNWTGVALGAVAAGASAGVGSAASAMGAAGSAGSTSFGSAMAQGAARSVVTQGIGVATGLQDRFDWKGVAASAIASGVGAKVGSMTTSAGASLGWSEGATKFGSSLSAGMAAGTASTLARGGSLGRNVGAIAADSFASTVGNMVITQVQASSIGKTDYTKQAIENMNAQVLPGGWGGVNSGFVPPPETPYSGASLLYGLGMGAQAAPTPLAGKPFQAQFDPPQPGVLVADRSGSFLPTGGARARTVEDELTGANSSSGGWWTQSPAALMAQGIANGLSGISWGGGMPPPATPGLALVGSTAMGLAKAVTGLMPSNAIFNSGNEDRPSSVSSSTKAEFKEFNQAQKAAMEWLGARGFKAEQPTLAKFGDNAGKPIGMKSSDGRVEFRVEYDERSGAHINVFAGKEKGPHFTFEGNQSTVDQIVRQYGK</sequence>
<comment type="caution">
    <text evidence="3">The sequence shown here is derived from an EMBL/GenBank/DDBJ whole genome shotgun (WGS) entry which is preliminary data.</text>
</comment>
<proteinExistence type="predicted"/>
<dbReference type="OrthoDB" id="8821325at2"/>
<keyword evidence="2" id="KW-0812">Transmembrane</keyword>
<dbReference type="CDD" id="cd20692">
    <property type="entry name" value="CdiA-CT_Ec-like"/>
    <property type="match status" value="1"/>
</dbReference>
<keyword evidence="2" id="KW-0472">Membrane</keyword>
<protein>
    <submittedName>
        <fullName evidence="3">Uncharacterized protein</fullName>
    </submittedName>
</protein>
<evidence type="ECO:0000256" key="2">
    <source>
        <dbReference type="SAM" id="Phobius"/>
    </source>
</evidence>
<dbReference type="Proteomes" id="UP000305539">
    <property type="component" value="Unassembled WGS sequence"/>
</dbReference>
<dbReference type="EMBL" id="SWJE01000005">
    <property type="protein sequence ID" value="TKC89446.1"/>
    <property type="molecule type" value="Genomic_DNA"/>
</dbReference>
<evidence type="ECO:0000313" key="4">
    <source>
        <dbReference type="Proteomes" id="UP000305539"/>
    </source>
</evidence>
<reference evidence="3 4" key="1">
    <citation type="submission" date="2019-04" db="EMBL/GenBank/DDBJ databases">
        <title>Trinickia sp. 7GSK02, isolated from subtropical forest soil.</title>
        <authorList>
            <person name="Gao Z.-H."/>
            <person name="Qiu L.-H."/>
        </authorList>
    </citation>
    <scope>NUCLEOTIDE SEQUENCE [LARGE SCALE GENOMIC DNA]</scope>
    <source>
        <strain evidence="3 4">7GSK02</strain>
    </source>
</reference>
<keyword evidence="2" id="KW-1133">Transmembrane helix</keyword>
<keyword evidence="4" id="KW-1185">Reference proteome</keyword>
<accession>A0A4U1I7P9</accession>
<feature type="transmembrane region" description="Helical" evidence="2">
    <location>
        <begin position="46"/>
        <end position="65"/>
    </location>
</feature>